<dbReference type="Proteomes" id="UP001285441">
    <property type="component" value="Unassembled WGS sequence"/>
</dbReference>
<protein>
    <recommendedName>
        <fullName evidence="1">Aminoglycoside phosphotransferase domain-containing protein</fullName>
    </recommendedName>
</protein>
<keyword evidence="3" id="KW-1185">Reference proteome</keyword>
<sequence>MPKTRLSDVRRRLPRLFSQDYPQVLNHFDLQEPNIYVSIAGEGHVDGVVDWVDARVSPFGMSLYGLETLLGFLGQSGWVWHARNEHLRGVFREEFYKTAGSPNLQAQERLADIEAARALAILRLYAPREHQDPDSREAFLTMLEAFLEVRAL</sequence>
<reference evidence="2" key="1">
    <citation type="journal article" date="2023" name="Mol. Phylogenet. Evol.">
        <title>Genome-scale phylogeny and comparative genomics of the fungal order Sordariales.</title>
        <authorList>
            <person name="Hensen N."/>
            <person name="Bonometti L."/>
            <person name="Westerberg I."/>
            <person name="Brannstrom I.O."/>
            <person name="Guillou S."/>
            <person name="Cros-Aarteil S."/>
            <person name="Calhoun S."/>
            <person name="Haridas S."/>
            <person name="Kuo A."/>
            <person name="Mondo S."/>
            <person name="Pangilinan J."/>
            <person name="Riley R."/>
            <person name="LaButti K."/>
            <person name="Andreopoulos B."/>
            <person name="Lipzen A."/>
            <person name="Chen C."/>
            <person name="Yan M."/>
            <person name="Daum C."/>
            <person name="Ng V."/>
            <person name="Clum A."/>
            <person name="Steindorff A."/>
            <person name="Ohm R.A."/>
            <person name="Martin F."/>
            <person name="Silar P."/>
            <person name="Natvig D.O."/>
            <person name="Lalanne C."/>
            <person name="Gautier V."/>
            <person name="Ament-Velasquez S.L."/>
            <person name="Kruys A."/>
            <person name="Hutchinson M.I."/>
            <person name="Powell A.J."/>
            <person name="Barry K."/>
            <person name="Miller A.N."/>
            <person name="Grigoriev I.V."/>
            <person name="Debuchy R."/>
            <person name="Gladieux P."/>
            <person name="Hiltunen Thoren M."/>
            <person name="Johannesson H."/>
        </authorList>
    </citation>
    <scope>NUCLEOTIDE SEQUENCE</scope>
    <source>
        <strain evidence="2">CBS 232.78</strain>
    </source>
</reference>
<gene>
    <name evidence="2" type="ORF">B0H63DRAFT_188212</name>
</gene>
<dbReference type="InterPro" id="IPR002575">
    <property type="entry name" value="Aminoglycoside_PTrfase"/>
</dbReference>
<dbReference type="SUPFAM" id="SSF56112">
    <property type="entry name" value="Protein kinase-like (PK-like)"/>
    <property type="match status" value="1"/>
</dbReference>
<dbReference type="AlphaFoldDB" id="A0AAE0NQK2"/>
<evidence type="ECO:0000313" key="3">
    <source>
        <dbReference type="Proteomes" id="UP001285441"/>
    </source>
</evidence>
<feature type="domain" description="Aminoglycoside phosphotransferase" evidence="1">
    <location>
        <begin position="9"/>
        <end position="59"/>
    </location>
</feature>
<accession>A0AAE0NQK2</accession>
<comment type="caution">
    <text evidence="2">The sequence shown here is derived from an EMBL/GenBank/DDBJ whole genome shotgun (WGS) entry which is preliminary data.</text>
</comment>
<organism evidence="2 3">
    <name type="scientific">Podospora didyma</name>
    <dbReference type="NCBI Taxonomy" id="330526"/>
    <lineage>
        <taxon>Eukaryota</taxon>
        <taxon>Fungi</taxon>
        <taxon>Dikarya</taxon>
        <taxon>Ascomycota</taxon>
        <taxon>Pezizomycotina</taxon>
        <taxon>Sordariomycetes</taxon>
        <taxon>Sordariomycetidae</taxon>
        <taxon>Sordariales</taxon>
        <taxon>Podosporaceae</taxon>
        <taxon>Podospora</taxon>
    </lineage>
</organism>
<proteinExistence type="predicted"/>
<reference evidence="2" key="2">
    <citation type="submission" date="2023-06" db="EMBL/GenBank/DDBJ databases">
        <authorList>
            <consortium name="Lawrence Berkeley National Laboratory"/>
            <person name="Haridas S."/>
            <person name="Hensen N."/>
            <person name="Bonometti L."/>
            <person name="Westerberg I."/>
            <person name="Brannstrom I.O."/>
            <person name="Guillou S."/>
            <person name="Cros-Aarteil S."/>
            <person name="Calhoun S."/>
            <person name="Kuo A."/>
            <person name="Mondo S."/>
            <person name="Pangilinan J."/>
            <person name="Riley R."/>
            <person name="LaButti K."/>
            <person name="Andreopoulos B."/>
            <person name="Lipzen A."/>
            <person name="Chen C."/>
            <person name="Yanf M."/>
            <person name="Daum C."/>
            <person name="Ng V."/>
            <person name="Clum A."/>
            <person name="Steindorff A."/>
            <person name="Ohm R."/>
            <person name="Martin F."/>
            <person name="Silar P."/>
            <person name="Natvig D."/>
            <person name="Lalanne C."/>
            <person name="Gautier V."/>
            <person name="Ament-velasquez S.L."/>
            <person name="Kruys A."/>
            <person name="Hutchinson M.I."/>
            <person name="Powell A.J."/>
            <person name="Barry K."/>
            <person name="Miller A.N."/>
            <person name="Grigoriev I.V."/>
            <person name="Debuchy R."/>
            <person name="Gladieux P."/>
            <person name="Thoren M.H."/>
            <person name="Johannesson H."/>
        </authorList>
    </citation>
    <scope>NUCLEOTIDE SEQUENCE</scope>
    <source>
        <strain evidence="2">CBS 232.78</strain>
    </source>
</reference>
<name>A0AAE0NQK2_9PEZI</name>
<evidence type="ECO:0000313" key="2">
    <source>
        <dbReference type="EMBL" id="KAK3385846.1"/>
    </source>
</evidence>
<evidence type="ECO:0000259" key="1">
    <source>
        <dbReference type="Pfam" id="PF01636"/>
    </source>
</evidence>
<dbReference type="InterPro" id="IPR011009">
    <property type="entry name" value="Kinase-like_dom_sf"/>
</dbReference>
<dbReference type="Pfam" id="PF01636">
    <property type="entry name" value="APH"/>
    <property type="match status" value="1"/>
</dbReference>
<dbReference type="EMBL" id="JAULSW010000004">
    <property type="protein sequence ID" value="KAK3385846.1"/>
    <property type="molecule type" value="Genomic_DNA"/>
</dbReference>